<feature type="transmembrane region" description="Helical" evidence="17">
    <location>
        <begin position="176"/>
        <end position="193"/>
    </location>
</feature>
<accession>A0A9W7ZZ84</accession>
<keyword evidence="11 17" id="KW-0472">Membrane</keyword>
<keyword evidence="7 15" id="KW-0949">S-adenosyl-L-methionine</keyword>
<dbReference type="SUPFAM" id="SSF53335">
    <property type="entry name" value="S-adenosyl-L-methionine-dependent methyltransferases"/>
    <property type="match status" value="1"/>
</dbReference>
<feature type="transmembrane region" description="Helical" evidence="17">
    <location>
        <begin position="56"/>
        <end position="75"/>
    </location>
</feature>
<dbReference type="Gene3D" id="3.40.50.150">
    <property type="entry name" value="Vaccinia Virus protein VP39"/>
    <property type="match status" value="1"/>
</dbReference>
<evidence type="ECO:0000313" key="19">
    <source>
        <dbReference type="EMBL" id="KAJ1919253.1"/>
    </source>
</evidence>
<feature type="domain" description="DOT1" evidence="18">
    <location>
        <begin position="685"/>
        <end position="1019"/>
    </location>
</feature>
<feature type="transmembrane region" description="Helical" evidence="17">
    <location>
        <begin position="24"/>
        <end position="44"/>
    </location>
</feature>
<comment type="subcellular location">
    <subcellularLocation>
        <location evidence="2">Membrane</location>
        <topology evidence="2">Multi-pass membrane protein</topology>
    </subcellularLocation>
    <subcellularLocation>
        <location evidence="1 15">Nucleus</location>
    </subcellularLocation>
</comment>
<evidence type="ECO:0000256" key="13">
    <source>
        <dbReference type="ARBA" id="ARBA00029821"/>
    </source>
</evidence>
<evidence type="ECO:0000256" key="2">
    <source>
        <dbReference type="ARBA" id="ARBA00004141"/>
    </source>
</evidence>
<comment type="caution">
    <text evidence="19">The sequence shown here is derived from an EMBL/GenBank/DDBJ whole genome shotgun (WGS) entry which is preliminary data.</text>
</comment>
<evidence type="ECO:0000256" key="17">
    <source>
        <dbReference type="SAM" id="Phobius"/>
    </source>
</evidence>
<dbReference type="EC" id="2.1.1.360" evidence="3 15"/>
<dbReference type="GO" id="GO:0032259">
    <property type="term" value="P:methylation"/>
    <property type="evidence" value="ECO:0007669"/>
    <property type="project" value="UniProtKB-KW"/>
</dbReference>
<feature type="compositionally biased region" description="Basic residues" evidence="16">
    <location>
        <begin position="443"/>
        <end position="453"/>
    </location>
</feature>
<keyword evidence="8 17" id="KW-0812">Transmembrane</keyword>
<dbReference type="PANTHER" id="PTHR23051">
    <property type="entry name" value="SOLUTE CARRIER FAMILY 35, MEMBER F5"/>
    <property type="match status" value="1"/>
</dbReference>
<comment type="function">
    <text evidence="15">Histone methyltransferase that specifically trimethylates histone H3 to form H3K79me3. This methylation is required for telomere silencing and for the pachytene checkpoint during the meiotic cell cycle by allowing the recruitment of RAD9 to double strand breaks. Nucleosomes are preferred as substrate compared to free histone.</text>
</comment>
<evidence type="ECO:0000256" key="1">
    <source>
        <dbReference type="ARBA" id="ARBA00004123"/>
    </source>
</evidence>
<evidence type="ECO:0000256" key="9">
    <source>
        <dbReference type="ARBA" id="ARBA00022853"/>
    </source>
</evidence>
<dbReference type="AlphaFoldDB" id="A0A9W7ZZ84"/>
<proteinExistence type="inferred from homology"/>
<dbReference type="GO" id="GO:0000329">
    <property type="term" value="C:fungal-type vacuole membrane"/>
    <property type="evidence" value="ECO:0007669"/>
    <property type="project" value="TreeGrafter"/>
</dbReference>
<evidence type="ECO:0000256" key="8">
    <source>
        <dbReference type="ARBA" id="ARBA00022692"/>
    </source>
</evidence>
<evidence type="ECO:0000256" key="10">
    <source>
        <dbReference type="ARBA" id="ARBA00022989"/>
    </source>
</evidence>
<dbReference type="PANTHER" id="PTHR23051:SF0">
    <property type="entry name" value="SOLUTE CARRIER FAMILY 35 MEMBER F5"/>
    <property type="match status" value="1"/>
</dbReference>
<gene>
    <name evidence="19" type="primary">DOT1</name>
    <name evidence="19" type="ORF">H4219_002105</name>
</gene>
<feature type="region of interest" description="Disordered" evidence="16">
    <location>
        <begin position="371"/>
        <end position="553"/>
    </location>
</feature>
<evidence type="ECO:0000256" key="14">
    <source>
        <dbReference type="ARBA" id="ARBA00047770"/>
    </source>
</evidence>
<dbReference type="CDD" id="cd02440">
    <property type="entry name" value="AdoMet_MTases"/>
    <property type="match status" value="1"/>
</dbReference>
<keyword evidence="5 15" id="KW-0489">Methyltransferase</keyword>
<keyword evidence="10 17" id="KW-1133">Transmembrane helix</keyword>
<keyword evidence="12 15" id="KW-0539">Nucleus</keyword>
<dbReference type="InterPro" id="IPR029063">
    <property type="entry name" value="SAM-dependent_MTases_sf"/>
</dbReference>
<sequence length="1020" mass="113398">MPGDSGNDADISTSQTRNRSTYRLGILLLLCVVFIWVGSSFLVSSLFGEHDYNRPFFITYLNTSTFSLYLLGWWWKKKKNHFITGQLKRSSSSDSDFGTFEGQPDAENNQIQSQNIFAEDKLSFKETAQLGVMFCFLWFLANVTQNASLAYTTVANSSILTSTSVGSLAGVEKFTALRLGAVIISIMGVYLIMNHGKVSGETDNSMPLSWWGDTLALLSAVVYGCYTTLLKWKIGDESRIDSALFFGFVGISNILLLWPLFPILQGLGTESFQLPSSSEVWGIILVNAFVGTFLSDYLWLQSILMTTPLVVTLGLSLTIPLSIAGDVILKGAHPGLGYFVGAALVLLGFCGAPYLEMSAFGIFFGRRSRNSSAPDNSPSVNFTKDHQRLNSNVSKKATKSRVLNEVSNSTVSPSPTLTPSQTPPHQPQSNSTKHGIRSPKGPDHHHLKAKAHINRNIANSREASRDGPAEQRKRGYSERSESPYTPYPKSKKLADDRRRRHAMTTTTAVGNVKRPAELNQRSSSKAKSQVALPKESYYESQKDRKRISSPLSDTLVEVARDENMARRNFLENEDTSANVTPTLTASSVSLSLEEDSPTLNNAADSPSGRNTTTTSYSNIALDKPPIDSIQIITKLGTKYVEYFKFVPKDSSSSSSSRNSSGLQTAKPIKKQLDIKVFYPRSGSSEVFKLVVPIVGRPDVNATHEYVPITDVIQTIEAIGKYLIRDDEISDKVCNESTGIVRLLERARNKKDGIAFIDAINKYNSIAEKLWKKRQDSDKPSSGFGIDGKALPYDLVTHILDQVYNRVVAPKVELLRNYKAFSNNVYGEVNPILVDEFIKRTGLKYGQVFVDLGCGVGNVVLQAVAQTGCSGYGIEVMEIPARLAKRQAREFVSRMNQYMLKTGETNIVQGDFLENTEIHKILKKANVVLVNNYAFDSRLNQNLMQLFLDLEDGTQIISLRPFVSMDFKISARNAGSPESILTIKKYPYWSDCVSWTSNSGEYYIQNVDRSRLQRFFERHQY</sequence>
<protein>
    <recommendedName>
        <fullName evidence="4 15">Histone-lysine N-methyltransferase, H3 lysine-79 specific</fullName>
        <ecNumber evidence="3 15">2.1.1.360</ecNumber>
    </recommendedName>
    <alternativeName>
        <fullName evidence="13 15">Histone H3-K79 methyltransferase</fullName>
    </alternativeName>
</protein>
<dbReference type="GO" id="GO:0005634">
    <property type="term" value="C:nucleus"/>
    <property type="evidence" value="ECO:0007669"/>
    <property type="project" value="UniProtKB-SubCell"/>
</dbReference>
<feature type="transmembrane region" description="Helical" evidence="17">
    <location>
        <begin position="335"/>
        <end position="364"/>
    </location>
</feature>
<evidence type="ECO:0000256" key="6">
    <source>
        <dbReference type="ARBA" id="ARBA00022679"/>
    </source>
</evidence>
<dbReference type="Proteomes" id="UP001150538">
    <property type="component" value="Unassembled WGS sequence"/>
</dbReference>
<feature type="transmembrane region" description="Helical" evidence="17">
    <location>
        <begin position="242"/>
        <end position="261"/>
    </location>
</feature>
<dbReference type="FunFam" id="3.40.50.150:FF:000033">
    <property type="entry name" value="Histone-lysine N-methyltransferase, H3 lysine-79 specific"/>
    <property type="match status" value="1"/>
</dbReference>
<comment type="catalytic activity">
    <reaction evidence="14 15">
        <text>L-lysyl(79)-[histone H3] + 3 S-adenosyl-L-methionine = N(6),N(6),N(6)-trimethyl-L-lysyl(79)-[histone H3] + 3 S-adenosyl-L-homocysteine + 3 H(+)</text>
        <dbReference type="Rhea" id="RHEA:60328"/>
        <dbReference type="Rhea" id="RHEA-COMP:15549"/>
        <dbReference type="Rhea" id="RHEA-COMP:15552"/>
        <dbReference type="ChEBI" id="CHEBI:15378"/>
        <dbReference type="ChEBI" id="CHEBI:29969"/>
        <dbReference type="ChEBI" id="CHEBI:57856"/>
        <dbReference type="ChEBI" id="CHEBI:59789"/>
        <dbReference type="ChEBI" id="CHEBI:61961"/>
        <dbReference type="EC" id="2.1.1.360"/>
    </reaction>
</comment>
<name>A0A9W7ZZ84_9FUNG</name>
<comment type="miscellaneous">
    <text evidence="15">In contrast to other lysine histone methyltransferases, it does not contain a SET domain, suggesting the existence of another mechanism for methylation of lysine residues of histones.</text>
</comment>
<feature type="compositionally biased region" description="Polar residues" evidence="16">
    <location>
        <begin position="597"/>
        <end position="617"/>
    </location>
</feature>
<reference evidence="19" key="1">
    <citation type="submission" date="2022-07" db="EMBL/GenBank/DDBJ databases">
        <title>Phylogenomic reconstructions and comparative analyses of Kickxellomycotina fungi.</title>
        <authorList>
            <person name="Reynolds N.K."/>
            <person name="Stajich J.E."/>
            <person name="Barry K."/>
            <person name="Grigoriev I.V."/>
            <person name="Crous P."/>
            <person name="Smith M.E."/>
        </authorList>
    </citation>
    <scope>NUCLEOTIDE SEQUENCE</scope>
    <source>
        <strain evidence="19">NBRC 100468</strain>
    </source>
</reference>
<feature type="compositionally biased region" description="Low complexity" evidence="16">
    <location>
        <begin position="407"/>
        <end position="420"/>
    </location>
</feature>
<feature type="transmembrane region" description="Helical" evidence="17">
    <location>
        <begin position="307"/>
        <end position="329"/>
    </location>
</feature>
<dbReference type="EMBL" id="JANBPU010000030">
    <property type="protein sequence ID" value="KAJ1919253.1"/>
    <property type="molecule type" value="Genomic_DNA"/>
</dbReference>
<dbReference type="Pfam" id="PF08123">
    <property type="entry name" value="DOT1"/>
    <property type="match status" value="1"/>
</dbReference>
<evidence type="ECO:0000256" key="4">
    <source>
        <dbReference type="ARBA" id="ARBA00020987"/>
    </source>
</evidence>
<dbReference type="GO" id="GO:0140956">
    <property type="term" value="F:histone H3K79 trimethyltransferase activity"/>
    <property type="evidence" value="ECO:0007669"/>
    <property type="project" value="UniProtKB-EC"/>
</dbReference>
<keyword evidence="9 15" id="KW-0156">Chromatin regulator</keyword>
<evidence type="ECO:0000259" key="18">
    <source>
        <dbReference type="PROSITE" id="PS51569"/>
    </source>
</evidence>
<evidence type="ECO:0000313" key="20">
    <source>
        <dbReference type="Proteomes" id="UP001150538"/>
    </source>
</evidence>
<dbReference type="Gene3D" id="1.10.260.170">
    <property type="match status" value="1"/>
</dbReference>
<keyword evidence="6 15" id="KW-0808">Transferase</keyword>
<evidence type="ECO:0000256" key="11">
    <source>
        <dbReference type="ARBA" id="ARBA00023136"/>
    </source>
</evidence>
<dbReference type="InterPro" id="IPR025789">
    <property type="entry name" value="DOT1_dom"/>
</dbReference>
<evidence type="ECO:0000256" key="12">
    <source>
        <dbReference type="ARBA" id="ARBA00023242"/>
    </source>
</evidence>
<feature type="region of interest" description="Disordered" evidence="16">
    <location>
        <begin position="589"/>
        <end position="617"/>
    </location>
</feature>
<evidence type="ECO:0000256" key="3">
    <source>
        <dbReference type="ARBA" id="ARBA00012190"/>
    </source>
</evidence>
<feature type="compositionally biased region" description="Basic and acidic residues" evidence="16">
    <location>
        <begin position="462"/>
        <end position="481"/>
    </location>
</feature>
<keyword evidence="20" id="KW-1185">Reference proteome</keyword>
<dbReference type="PROSITE" id="PS51569">
    <property type="entry name" value="DOT1"/>
    <property type="match status" value="1"/>
</dbReference>
<evidence type="ECO:0000256" key="16">
    <source>
        <dbReference type="SAM" id="MobiDB-lite"/>
    </source>
</evidence>
<feature type="compositionally biased region" description="Polar residues" evidence="16">
    <location>
        <begin position="371"/>
        <end position="382"/>
    </location>
</feature>
<organism evidence="19 20">
    <name type="scientific">Mycoemilia scoparia</name>
    <dbReference type="NCBI Taxonomy" id="417184"/>
    <lineage>
        <taxon>Eukaryota</taxon>
        <taxon>Fungi</taxon>
        <taxon>Fungi incertae sedis</taxon>
        <taxon>Zoopagomycota</taxon>
        <taxon>Kickxellomycotina</taxon>
        <taxon>Kickxellomycetes</taxon>
        <taxon>Kickxellales</taxon>
        <taxon>Kickxellaceae</taxon>
        <taxon>Mycoemilia</taxon>
    </lineage>
</organism>
<evidence type="ECO:0000256" key="7">
    <source>
        <dbReference type="ARBA" id="ARBA00022691"/>
    </source>
</evidence>
<dbReference type="OrthoDB" id="443402at2759"/>
<evidence type="ECO:0000256" key="15">
    <source>
        <dbReference type="RuleBase" id="RU271113"/>
    </source>
</evidence>
<feature type="transmembrane region" description="Helical" evidence="17">
    <location>
        <begin position="208"/>
        <end position="230"/>
    </location>
</feature>
<comment type="similarity">
    <text evidence="15">Belongs to the class I-like SAM-binding methyltransferase superfamily. DOT1 family.</text>
</comment>
<evidence type="ECO:0000256" key="5">
    <source>
        <dbReference type="ARBA" id="ARBA00022603"/>
    </source>
</evidence>